<protein>
    <recommendedName>
        <fullName evidence="3">WXG100 family type VII secretion target</fullName>
    </recommendedName>
</protein>
<dbReference type="STRING" id="589385.SAMN05421504_1021014"/>
<organism evidence="1 2">
    <name type="scientific">Amycolatopsis xylanica</name>
    <dbReference type="NCBI Taxonomy" id="589385"/>
    <lineage>
        <taxon>Bacteria</taxon>
        <taxon>Bacillati</taxon>
        <taxon>Actinomycetota</taxon>
        <taxon>Actinomycetes</taxon>
        <taxon>Pseudonocardiales</taxon>
        <taxon>Pseudonocardiaceae</taxon>
        <taxon>Amycolatopsis</taxon>
    </lineage>
</organism>
<sequence>MPNGGGTGGSGGFTAEPDAVMVAAKGFLNAADQLEEATKALQSALAAQGECWGDDDSGKEFAKDYVPGAEGGVEGFGSLVEGLRGMHQNVDTAMQSITGAEDIAQTAFKKGR</sequence>
<name>A0A1H3APU7_9PSEU</name>
<evidence type="ECO:0000313" key="1">
    <source>
        <dbReference type="EMBL" id="SDX31780.1"/>
    </source>
</evidence>
<keyword evidence="2" id="KW-1185">Reference proteome</keyword>
<evidence type="ECO:0008006" key="3">
    <source>
        <dbReference type="Google" id="ProtNLM"/>
    </source>
</evidence>
<dbReference type="RefSeq" id="WP_091288829.1">
    <property type="nucleotide sequence ID" value="NZ_FNON01000002.1"/>
</dbReference>
<dbReference type="Gene3D" id="1.10.287.1060">
    <property type="entry name" value="ESAT-6-like"/>
    <property type="match status" value="1"/>
</dbReference>
<dbReference type="OrthoDB" id="4247883at2"/>
<accession>A0A1H3APU7</accession>
<dbReference type="AlphaFoldDB" id="A0A1H3APU7"/>
<dbReference type="EMBL" id="FNON01000002">
    <property type="protein sequence ID" value="SDX31780.1"/>
    <property type="molecule type" value="Genomic_DNA"/>
</dbReference>
<gene>
    <name evidence="1" type="ORF">SAMN05421504_1021014</name>
</gene>
<proteinExistence type="predicted"/>
<reference evidence="1 2" key="1">
    <citation type="submission" date="2016-10" db="EMBL/GenBank/DDBJ databases">
        <authorList>
            <person name="de Groot N.N."/>
        </authorList>
    </citation>
    <scope>NUCLEOTIDE SEQUENCE [LARGE SCALE GENOMIC DNA]</scope>
    <source>
        <strain evidence="1 2">CPCC 202699</strain>
    </source>
</reference>
<evidence type="ECO:0000313" key="2">
    <source>
        <dbReference type="Proteomes" id="UP000199515"/>
    </source>
</evidence>
<dbReference type="Proteomes" id="UP000199515">
    <property type="component" value="Unassembled WGS sequence"/>
</dbReference>